<reference evidence="2" key="1">
    <citation type="submission" date="2017-09" db="EMBL/GenBank/DDBJ databases">
        <title>Depth-based differentiation of microbial function through sediment-hosted aquifers and enrichment of novel symbionts in the deep terrestrial subsurface.</title>
        <authorList>
            <person name="Probst A.J."/>
            <person name="Ladd B."/>
            <person name="Jarett J.K."/>
            <person name="Geller-Mcgrath D.E."/>
            <person name="Sieber C.M.K."/>
            <person name="Emerson J.B."/>
            <person name="Anantharaman K."/>
            <person name="Thomas B.C."/>
            <person name="Malmstrom R."/>
            <person name="Stieglmeier M."/>
            <person name="Klingl A."/>
            <person name="Woyke T."/>
            <person name="Ryan C.M."/>
            <person name="Banfield J.F."/>
        </authorList>
    </citation>
    <scope>NUCLEOTIDE SEQUENCE [LARGE SCALE GENOMIC DNA]</scope>
</reference>
<evidence type="ECO:0000313" key="2">
    <source>
        <dbReference type="Proteomes" id="UP000230557"/>
    </source>
</evidence>
<evidence type="ECO:0000313" key="1">
    <source>
        <dbReference type="EMBL" id="PIR96854.1"/>
    </source>
</evidence>
<name>A0A2H0VCM6_9BACT</name>
<protein>
    <submittedName>
        <fullName evidence="1">Uncharacterized protein</fullName>
    </submittedName>
</protein>
<dbReference type="Proteomes" id="UP000230557">
    <property type="component" value="Unassembled WGS sequence"/>
</dbReference>
<organism evidence="1 2">
    <name type="scientific">Candidatus Doudnabacteria bacterium CG10_big_fil_rev_8_21_14_0_10_41_10</name>
    <dbReference type="NCBI Taxonomy" id="1974551"/>
    <lineage>
        <taxon>Bacteria</taxon>
        <taxon>Candidatus Doudnaibacteriota</taxon>
    </lineage>
</organism>
<sequence length="135" mass="14941">MLKTPFYNPHKSYDENYELGPFGDFTDGKITKIKSPAKFEAYGHKVHSPFGIPAGPLLNSNFVKSAFEKGFDICVYKTVRGQSYASHKHPNVIAVHTKGDLTIEKAKLPVVADENFEKPLSITNSFGVPSKDPVI</sequence>
<dbReference type="EMBL" id="PFAJ01000058">
    <property type="protein sequence ID" value="PIR96854.1"/>
    <property type="molecule type" value="Genomic_DNA"/>
</dbReference>
<accession>A0A2H0VCM6</accession>
<gene>
    <name evidence="1" type="ORF">COT91_04440</name>
</gene>
<comment type="caution">
    <text evidence="1">The sequence shown here is derived from an EMBL/GenBank/DDBJ whole genome shotgun (WGS) entry which is preliminary data.</text>
</comment>
<proteinExistence type="predicted"/>
<dbReference type="AlphaFoldDB" id="A0A2H0VCM6"/>